<evidence type="ECO:0000256" key="9">
    <source>
        <dbReference type="ARBA" id="ARBA00061097"/>
    </source>
</evidence>
<evidence type="ECO:0000256" key="6">
    <source>
        <dbReference type="ARBA" id="ARBA00023002"/>
    </source>
</evidence>
<comment type="subunit">
    <text evidence="1">Homooctamer.</text>
</comment>
<dbReference type="EMBL" id="FXXI01000003">
    <property type="protein sequence ID" value="SMS01132.1"/>
    <property type="molecule type" value="Genomic_DNA"/>
</dbReference>
<dbReference type="GO" id="GO:0102919">
    <property type="term" value="F:5,6-dimethylbenzimidazole synthase activity"/>
    <property type="evidence" value="ECO:0007669"/>
    <property type="project" value="UniProtKB-EC"/>
</dbReference>
<dbReference type="PANTHER" id="PTHR23026">
    <property type="entry name" value="NADPH NITROREDUCTASE"/>
    <property type="match status" value="1"/>
</dbReference>
<dbReference type="Pfam" id="PF00881">
    <property type="entry name" value="Nitroreductase"/>
    <property type="match status" value="1"/>
</dbReference>
<dbReference type="InterPro" id="IPR000415">
    <property type="entry name" value="Nitroreductase-like"/>
</dbReference>
<evidence type="ECO:0000256" key="2">
    <source>
        <dbReference type="ARBA" id="ARBA00022630"/>
    </source>
</evidence>
<evidence type="ECO:0000313" key="13">
    <source>
        <dbReference type="EMBL" id="SMS01132.1"/>
    </source>
</evidence>
<keyword evidence="6 13" id="KW-0560">Oxidoreductase</keyword>
<dbReference type="Proteomes" id="UP000196125">
    <property type="component" value="Unassembled WGS sequence"/>
</dbReference>
<keyword evidence="4" id="KW-0547">Nucleotide-binding</keyword>
<dbReference type="InterPro" id="IPR029479">
    <property type="entry name" value="Nitroreductase"/>
</dbReference>
<dbReference type="Gene3D" id="3.40.109.10">
    <property type="entry name" value="NADH Oxidase"/>
    <property type="match status" value="1"/>
</dbReference>
<dbReference type="InterPro" id="IPR012825">
    <property type="entry name" value="BluB"/>
</dbReference>
<proteinExistence type="inferred from homology"/>
<evidence type="ECO:0000256" key="11">
    <source>
        <dbReference type="ARBA" id="ARBA00068702"/>
    </source>
</evidence>
<evidence type="ECO:0000256" key="7">
    <source>
        <dbReference type="ARBA" id="ARBA00023027"/>
    </source>
</evidence>
<evidence type="ECO:0000256" key="1">
    <source>
        <dbReference type="ARBA" id="ARBA00011823"/>
    </source>
</evidence>
<keyword evidence="5" id="KW-0521">NADP</keyword>
<dbReference type="EC" id="1.13.11.79" evidence="10"/>
<dbReference type="GO" id="GO:0000166">
    <property type="term" value="F:nucleotide binding"/>
    <property type="evidence" value="ECO:0007669"/>
    <property type="project" value="UniProtKB-KW"/>
</dbReference>
<dbReference type="PANTHER" id="PTHR23026:SF90">
    <property type="entry name" value="IODOTYROSINE DEIODINASE 1"/>
    <property type="match status" value="1"/>
</dbReference>
<sequence length="249" mass="28630">MGRRENDQFFFALYIADVIFSPFMLSREFFPVDIVMEFTPQDRETFYNILFSRRDVRSQFTSEPIDDAVLERILNAAHHAPSVGFMQPWDFIVVRSLQTRQAIKAGFEQAHHESALMFAEDKQDTYRRFKLEGIVEAPVGICVTCDRSRNGPVVIGRTIKPEMDRYSAVCAVQNMWLAARAENLGFGWVSILHDSVLRAALSIPEHLDILGYMCIGHVTHFQPQPELESAGWLDRTPLSQVVHYETWSE</sequence>
<name>A0A1Y6IXB1_9VIBR</name>
<evidence type="ECO:0000256" key="3">
    <source>
        <dbReference type="ARBA" id="ARBA00022643"/>
    </source>
</evidence>
<comment type="catalytic activity">
    <reaction evidence="8">
        <text>FMNH2 + O2 = dialurate + 5,6-dimethylbenzimidazole + D-erythrose 4-phosphate + H(+)</text>
        <dbReference type="Rhea" id="RHEA:27345"/>
        <dbReference type="ChEBI" id="CHEBI:15378"/>
        <dbReference type="ChEBI" id="CHEBI:15379"/>
        <dbReference type="ChEBI" id="CHEBI:15890"/>
        <dbReference type="ChEBI" id="CHEBI:16897"/>
        <dbReference type="ChEBI" id="CHEBI:57618"/>
        <dbReference type="ChEBI" id="CHEBI:140629"/>
        <dbReference type="EC" id="1.13.11.79"/>
    </reaction>
</comment>
<feature type="domain" description="Nitroreductase" evidence="12">
    <location>
        <begin position="52"/>
        <end position="217"/>
    </location>
</feature>
<keyword evidence="7" id="KW-0520">NAD</keyword>
<keyword evidence="2" id="KW-0285">Flavoprotein</keyword>
<evidence type="ECO:0000259" key="12">
    <source>
        <dbReference type="Pfam" id="PF00881"/>
    </source>
</evidence>
<protein>
    <recommendedName>
        <fullName evidence="11">5,6-dimethylbenzimidazole synthase</fullName>
        <ecNumber evidence="10">1.13.11.79</ecNumber>
    </recommendedName>
</protein>
<comment type="similarity">
    <text evidence="9">Belongs to the BluB family.</text>
</comment>
<organism evidence="13 14">
    <name type="scientific">Vibrio mangrovi</name>
    <dbReference type="NCBI Taxonomy" id="474394"/>
    <lineage>
        <taxon>Bacteria</taxon>
        <taxon>Pseudomonadati</taxon>
        <taxon>Pseudomonadota</taxon>
        <taxon>Gammaproteobacteria</taxon>
        <taxon>Vibrionales</taxon>
        <taxon>Vibrionaceae</taxon>
        <taxon>Vibrio</taxon>
    </lineage>
</organism>
<dbReference type="CDD" id="cd02145">
    <property type="entry name" value="BluB"/>
    <property type="match status" value="1"/>
</dbReference>
<dbReference type="GO" id="GO:0009236">
    <property type="term" value="P:cobalamin biosynthetic process"/>
    <property type="evidence" value="ECO:0007669"/>
    <property type="project" value="UniProtKB-ARBA"/>
</dbReference>
<dbReference type="SUPFAM" id="SSF55469">
    <property type="entry name" value="FMN-dependent nitroreductase-like"/>
    <property type="match status" value="1"/>
</dbReference>
<dbReference type="AlphaFoldDB" id="A0A1Y6IXB1"/>
<evidence type="ECO:0000313" key="14">
    <source>
        <dbReference type="Proteomes" id="UP000196125"/>
    </source>
</evidence>
<evidence type="ECO:0000256" key="4">
    <source>
        <dbReference type="ARBA" id="ARBA00022741"/>
    </source>
</evidence>
<dbReference type="FunFam" id="3.40.109.10:FF:000013">
    <property type="entry name" value="5,6-dimethylbenzimidazole synthase"/>
    <property type="match status" value="1"/>
</dbReference>
<keyword evidence="3" id="KW-0288">FMN</keyword>
<evidence type="ECO:0000256" key="10">
    <source>
        <dbReference type="ARBA" id="ARBA00066311"/>
    </source>
</evidence>
<dbReference type="InterPro" id="IPR050627">
    <property type="entry name" value="Nitroreductase/BluB"/>
</dbReference>
<accession>A0A1Y6IXB1</accession>
<evidence type="ECO:0000256" key="8">
    <source>
        <dbReference type="ARBA" id="ARBA00051314"/>
    </source>
</evidence>
<evidence type="ECO:0000256" key="5">
    <source>
        <dbReference type="ARBA" id="ARBA00022857"/>
    </source>
</evidence>
<gene>
    <name evidence="13" type="primary">bluB</name>
    <name evidence="13" type="ORF">VIM7927_02409</name>
</gene>
<dbReference type="NCBIfam" id="TIGR02476">
    <property type="entry name" value="BluB"/>
    <property type="match status" value="1"/>
</dbReference>
<reference evidence="13 14" key="1">
    <citation type="submission" date="2017-05" db="EMBL/GenBank/DDBJ databases">
        <authorList>
            <person name="Song R."/>
            <person name="Chenine A.L."/>
            <person name="Ruprecht R.M."/>
        </authorList>
    </citation>
    <scope>NUCLEOTIDE SEQUENCE [LARGE SCALE GENOMIC DNA]</scope>
    <source>
        <strain evidence="13 14">CECT 7927</strain>
    </source>
</reference>